<dbReference type="AlphaFoldDB" id="A0A7J0BHV0"/>
<keyword evidence="3" id="KW-1185">Reference proteome</keyword>
<organism evidence="2 3">
    <name type="scientific">Desulfovibrio subterraneus</name>
    <dbReference type="NCBI Taxonomy" id="2718620"/>
    <lineage>
        <taxon>Bacteria</taxon>
        <taxon>Pseudomonadati</taxon>
        <taxon>Thermodesulfobacteriota</taxon>
        <taxon>Desulfovibrionia</taxon>
        <taxon>Desulfovibrionales</taxon>
        <taxon>Desulfovibrionaceae</taxon>
        <taxon>Desulfovibrio</taxon>
    </lineage>
</organism>
<dbReference type="Proteomes" id="UP000503840">
    <property type="component" value="Unassembled WGS sequence"/>
</dbReference>
<name>A0A7J0BHV0_9BACT</name>
<accession>A0A7J0BHV0</accession>
<keyword evidence="1" id="KW-1133">Transmembrane helix</keyword>
<dbReference type="EMBL" id="BLVO01000013">
    <property type="protein sequence ID" value="GFM33257.1"/>
    <property type="molecule type" value="Genomic_DNA"/>
</dbReference>
<gene>
    <name evidence="2" type="ORF">DSM101010T_16220</name>
</gene>
<dbReference type="RefSeq" id="WP_174404928.1">
    <property type="nucleotide sequence ID" value="NZ_BLVO01000013.1"/>
</dbReference>
<evidence type="ECO:0000313" key="3">
    <source>
        <dbReference type="Proteomes" id="UP000503840"/>
    </source>
</evidence>
<feature type="transmembrane region" description="Helical" evidence="1">
    <location>
        <begin position="16"/>
        <end position="40"/>
    </location>
</feature>
<comment type="caution">
    <text evidence="2">The sequence shown here is derived from an EMBL/GenBank/DDBJ whole genome shotgun (WGS) entry which is preliminary data.</text>
</comment>
<proteinExistence type="predicted"/>
<evidence type="ECO:0000313" key="2">
    <source>
        <dbReference type="EMBL" id="GFM33257.1"/>
    </source>
</evidence>
<reference evidence="2 3" key="1">
    <citation type="submission" date="2020-05" db="EMBL/GenBank/DDBJ databases">
        <title>Draft genome sequence of Desulfovibrio sp. strain HN2T.</title>
        <authorList>
            <person name="Ueno A."/>
            <person name="Tamazawa S."/>
            <person name="Tamamura S."/>
            <person name="Murakami T."/>
            <person name="Kiyama T."/>
            <person name="Inomata H."/>
            <person name="Amano Y."/>
            <person name="Miyakawa K."/>
            <person name="Tamaki H."/>
            <person name="Naganuma T."/>
            <person name="Kaneko K."/>
        </authorList>
    </citation>
    <scope>NUCLEOTIDE SEQUENCE [LARGE SCALE GENOMIC DNA]</scope>
    <source>
        <strain evidence="2 3">HN2</strain>
    </source>
</reference>
<sequence length="52" mass="6075">MHASVRLLEKLSHDPFMLIFCGVMLVFIVSIGGMQLAIWLMQLKERRQHHGR</sequence>
<protein>
    <submittedName>
        <fullName evidence="2">Uncharacterized protein</fullName>
    </submittedName>
</protein>
<keyword evidence="1" id="KW-0812">Transmembrane</keyword>
<evidence type="ECO:0000256" key="1">
    <source>
        <dbReference type="SAM" id="Phobius"/>
    </source>
</evidence>
<keyword evidence="1" id="KW-0472">Membrane</keyword>